<dbReference type="EMBL" id="CP051151">
    <property type="protein sequence ID" value="QLY40060.1"/>
    <property type="molecule type" value="Genomic_DNA"/>
</dbReference>
<evidence type="ECO:0000256" key="7">
    <source>
        <dbReference type="ARBA" id="ARBA00022884"/>
    </source>
</evidence>
<dbReference type="SMART" id="SM00981">
    <property type="entry name" value="THUMP"/>
    <property type="match status" value="1"/>
</dbReference>
<feature type="domain" description="THUMP" evidence="19">
    <location>
        <begin position="58"/>
        <end position="163"/>
    </location>
</feature>
<dbReference type="Pfam" id="PF22025">
    <property type="entry name" value="ThiI_fer"/>
    <property type="match status" value="1"/>
</dbReference>
<dbReference type="Proteomes" id="UP000512167">
    <property type="component" value="Chromosome"/>
</dbReference>
<dbReference type="NCBIfam" id="TIGR00342">
    <property type="entry name" value="tRNA uracil 4-sulfurtransferase ThiI"/>
    <property type="match status" value="1"/>
</dbReference>
<evidence type="ECO:0000256" key="14">
    <source>
        <dbReference type="ARBA" id="ARBA00071867"/>
    </source>
</evidence>
<comment type="subcellular location">
    <subcellularLocation>
        <location evidence="1 18">Cytoplasm</location>
    </subcellularLocation>
</comment>
<dbReference type="PROSITE" id="PS51165">
    <property type="entry name" value="THUMP"/>
    <property type="match status" value="1"/>
</dbReference>
<evidence type="ECO:0000256" key="16">
    <source>
        <dbReference type="ARBA" id="ARBA00077849"/>
    </source>
</evidence>
<dbReference type="InterPro" id="IPR054173">
    <property type="entry name" value="ThiI_fer"/>
</dbReference>
<organism evidence="20 21">
    <name type="scientific">Hujiaoplasma nucleasis</name>
    <dbReference type="NCBI Taxonomy" id="2725268"/>
    <lineage>
        <taxon>Bacteria</taxon>
        <taxon>Bacillati</taxon>
        <taxon>Mycoplasmatota</taxon>
        <taxon>Mollicutes</taxon>
        <taxon>Candidatus Izemoplasmatales</taxon>
        <taxon>Hujiaoplasmataceae</taxon>
        <taxon>Hujiaoplasma</taxon>
    </lineage>
</organism>
<dbReference type="Gene3D" id="3.40.50.620">
    <property type="entry name" value="HUPs"/>
    <property type="match status" value="1"/>
</dbReference>
<dbReference type="GO" id="GO:0009228">
    <property type="term" value="P:thiamine biosynthetic process"/>
    <property type="evidence" value="ECO:0007669"/>
    <property type="project" value="UniProtKB-KW"/>
</dbReference>
<evidence type="ECO:0000256" key="5">
    <source>
        <dbReference type="ARBA" id="ARBA00022741"/>
    </source>
</evidence>
<dbReference type="CDD" id="cd11716">
    <property type="entry name" value="THUMP_ThiI"/>
    <property type="match status" value="1"/>
</dbReference>
<dbReference type="InterPro" id="IPR004114">
    <property type="entry name" value="THUMP_dom"/>
</dbReference>
<keyword evidence="8 18" id="KW-0784">Thiamine biosynthesis</keyword>
<dbReference type="GO" id="GO:0005524">
    <property type="term" value="F:ATP binding"/>
    <property type="evidence" value="ECO:0007669"/>
    <property type="project" value="UniProtKB-UniRule"/>
</dbReference>
<comment type="catalytic activity">
    <reaction evidence="10 18">
        <text>[ThiS sulfur-carrier protein]-C-terminal Gly-Gly-AMP + S-sulfanyl-L-cysteinyl-[cysteine desulfurase] + AH2 = [ThiS sulfur-carrier protein]-C-terminal-Gly-aminoethanethioate + L-cysteinyl-[cysteine desulfurase] + A + AMP + 2 H(+)</text>
        <dbReference type="Rhea" id="RHEA:43340"/>
        <dbReference type="Rhea" id="RHEA-COMP:12157"/>
        <dbReference type="Rhea" id="RHEA-COMP:12158"/>
        <dbReference type="Rhea" id="RHEA-COMP:12910"/>
        <dbReference type="Rhea" id="RHEA-COMP:19908"/>
        <dbReference type="ChEBI" id="CHEBI:13193"/>
        <dbReference type="ChEBI" id="CHEBI:15378"/>
        <dbReference type="ChEBI" id="CHEBI:17499"/>
        <dbReference type="ChEBI" id="CHEBI:29950"/>
        <dbReference type="ChEBI" id="CHEBI:61963"/>
        <dbReference type="ChEBI" id="CHEBI:90618"/>
        <dbReference type="ChEBI" id="CHEBI:232372"/>
        <dbReference type="ChEBI" id="CHEBI:456215"/>
    </reaction>
</comment>
<feature type="binding site" evidence="18">
    <location>
        <position position="296"/>
    </location>
    <ligand>
        <name>ATP</name>
        <dbReference type="ChEBI" id="CHEBI:30616"/>
    </ligand>
</feature>
<dbReference type="SUPFAM" id="SSF52402">
    <property type="entry name" value="Adenine nucleotide alpha hydrolases-like"/>
    <property type="match status" value="1"/>
</dbReference>
<evidence type="ECO:0000313" key="21">
    <source>
        <dbReference type="Proteomes" id="UP000512167"/>
    </source>
</evidence>
<keyword evidence="7 18" id="KW-0694">RNA-binding</keyword>
<evidence type="ECO:0000256" key="8">
    <source>
        <dbReference type="ARBA" id="ARBA00022977"/>
    </source>
</evidence>
<evidence type="ECO:0000256" key="18">
    <source>
        <dbReference type="HAMAP-Rule" id="MF_00021"/>
    </source>
</evidence>
<dbReference type="KEGG" id="tbk:HF295_03970"/>
<evidence type="ECO:0000256" key="11">
    <source>
        <dbReference type="ARBA" id="ARBA00058382"/>
    </source>
</evidence>
<dbReference type="GO" id="GO:0140741">
    <property type="term" value="F:tRNA-uracil-4 sulfurtransferase activity"/>
    <property type="evidence" value="ECO:0007669"/>
    <property type="project" value="UniProtKB-EC"/>
</dbReference>
<feature type="binding site" evidence="18">
    <location>
        <begin position="206"/>
        <end position="207"/>
    </location>
    <ligand>
        <name>ATP</name>
        <dbReference type="ChEBI" id="CHEBI:30616"/>
    </ligand>
</feature>
<accession>A0A7L6N1C2</accession>
<evidence type="ECO:0000259" key="19">
    <source>
        <dbReference type="PROSITE" id="PS51165"/>
    </source>
</evidence>
<evidence type="ECO:0000256" key="9">
    <source>
        <dbReference type="ARBA" id="ARBA00050570"/>
    </source>
</evidence>
<dbReference type="GO" id="GO:0052837">
    <property type="term" value="P:thiazole biosynthetic process"/>
    <property type="evidence" value="ECO:0007669"/>
    <property type="project" value="TreeGrafter"/>
</dbReference>
<comment type="pathway">
    <text evidence="18">Cofactor biosynthesis; thiamine diphosphate biosynthesis.</text>
</comment>
<dbReference type="InterPro" id="IPR049962">
    <property type="entry name" value="THUMP_ThiI"/>
</dbReference>
<dbReference type="Pfam" id="PF02568">
    <property type="entry name" value="ThiI"/>
    <property type="match status" value="1"/>
</dbReference>
<evidence type="ECO:0000256" key="3">
    <source>
        <dbReference type="ARBA" id="ARBA00022555"/>
    </source>
</evidence>
<dbReference type="EC" id="2.8.1.4" evidence="13 18"/>
<evidence type="ECO:0000256" key="6">
    <source>
        <dbReference type="ARBA" id="ARBA00022840"/>
    </source>
</evidence>
<dbReference type="GO" id="GO:0000049">
    <property type="term" value="F:tRNA binding"/>
    <property type="evidence" value="ECO:0007669"/>
    <property type="project" value="UniProtKB-UniRule"/>
</dbReference>
<comment type="catalytic activity">
    <reaction evidence="9 18">
        <text>[ThiI sulfur-carrier protein]-S-sulfanyl-L-cysteine + a uridine in tRNA + 2 reduced [2Fe-2S]-[ferredoxin] + ATP + H(+) = [ThiI sulfur-carrier protein]-L-cysteine + a 4-thiouridine in tRNA + 2 oxidized [2Fe-2S]-[ferredoxin] + AMP + diphosphate</text>
        <dbReference type="Rhea" id="RHEA:24176"/>
        <dbReference type="Rhea" id="RHEA-COMP:10000"/>
        <dbReference type="Rhea" id="RHEA-COMP:10001"/>
        <dbReference type="Rhea" id="RHEA-COMP:13337"/>
        <dbReference type="Rhea" id="RHEA-COMP:13338"/>
        <dbReference type="Rhea" id="RHEA-COMP:13339"/>
        <dbReference type="Rhea" id="RHEA-COMP:13340"/>
        <dbReference type="ChEBI" id="CHEBI:15378"/>
        <dbReference type="ChEBI" id="CHEBI:29950"/>
        <dbReference type="ChEBI" id="CHEBI:30616"/>
        <dbReference type="ChEBI" id="CHEBI:33019"/>
        <dbReference type="ChEBI" id="CHEBI:33737"/>
        <dbReference type="ChEBI" id="CHEBI:33738"/>
        <dbReference type="ChEBI" id="CHEBI:61963"/>
        <dbReference type="ChEBI" id="CHEBI:65315"/>
        <dbReference type="ChEBI" id="CHEBI:136798"/>
        <dbReference type="ChEBI" id="CHEBI:456215"/>
        <dbReference type="EC" id="2.8.1.4"/>
    </reaction>
</comment>
<feature type="binding site" evidence="18">
    <location>
        <begin position="181"/>
        <end position="182"/>
    </location>
    <ligand>
        <name>ATP</name>
        <dbReference type="ChEBI" id="CHEBI:30616"/>
    </ligand>
</feature>
<dbReference type="PANTHER" id="PTHR43209">
    <property type="entry name" value="TRNA SULFURTRANSFERASE"/>
    <property type="match status" value="1"/>
</dbReference>
<sequence length="420" mass="47874">MYDYIMIKYGDLILKGKNQHIFRRNINNQIAHKLHGFEVDIIFQHDLVFIKLNEESPDEIIDKLNYISGLSSYSKVKHCDFDLDLIAQKAVEMIKEEIHKETTFKIETKRADKRIPLTSLEITNQLSKLILRQVQILKVDVHHPEKTLNIEVRNDGTYIYLDKIPGLGGFPTSIGGKALVMLSGGIDSPVAGYLAMNTGLEIECIHFESTPLTPIESVQKVIDLTYKLAKYANGSKINLHLVPFRDLHELLLKDCEEPYLITVMRRMMYRIAEKVAKKNHIPVIISGDSIGQVASQTIESLIAVQEPISTLIIRPLSTYDKADIIKVARKIKTLDISNKAFSDCCTVYVPKNPVIKPSIQKAKMIEENLDYELLLKKAVKDSKSVMIKDREKFNITDLGFTVEEAFNEIFRDKETNSKKI</sequence>
<evidence type="ECO:0000256" key="12">
    <source>
        <dbReference type="ARBA" id="ARBA00061472"/>
    </source>
</evidence>
<dbReference type="InterPro" id="IPR049961">
    <property type="entry name" value="ThiI_N"/>
</dbReference>
<feature type="binding site" evidence="18">
    <location>
        <position position="287"/>
    </location>
    <ligand>
        <name>ATP</name>
        <dbReference type="ChEBI" id="CHEBI:30616"/>
    </ligand>
</feature>
<evidence type="ECO:0000256" key="10">
    <source>
        <dbReference type="ARBA" id="ARBA00052330"/>
    </source>
</evidence>
<dbReference type="InterPro" id="IPR050102">
    <property type="entry name" value="tRNA_sulfurtransferase_ThiI"/>
</dbReference>
<keyword evidence="3 18" id="KW-0820">tRNA-binding</keyword>
<dbReference type="CDD" id="cd01712">
    <property type="entry name" value="PPase_ThiI"/>
    <property type="match status" value="1"/>
</dbReference>
<dbReference type="InterPro" id="IPR020536">
    <property type="entry name" value="ThiI_AANH"/>
</dbReference>
<dbReference type="GO" id="GO:0005829">
    <property type="term" value="C:cytosol"/>
    <property type="evidence" value="ECO:0007669"/>
    <property type="project" value="TreeGrafter"/>
</dbReference>
<name>A0A7L6N1C2_9MOLU</name>
<evidence type="ECO:0000256" key="15">
    <source>
        <dbReference type="ARBA" id="ARBA00075337"/>
    </source>
</evidence>
<protein>
    <recommendedName>
        <fullName evidence="14 18">Probable tRNA sulfurtransferase</fullName>
        <ecNumber evidence="13 18">2.8.1.4</ecNumber>
    </recommendedName>
    <alternativeName>
        <fullName evidence="15 18">Sulfur carrier protein ThiS sulfurtransferase</fullName>
    </alternativeName>
    <alternativeName>
        <fullName evidence="16 18">Thiamine biosynthesis protein ThiI</fullName>
    </alternativeName>
    <alternativeName>
        <fullName evidence="17 18">tRNA 4-thiouridine synthase</fullName>
    </alternativeName>
</protein>
<comment type="function">
    <text evidence="11 18">Catalyzes the ATP-dependent transfer of a sulfur to tRNA to produce 4-thiouridine in position 8 of tRNAs, which functions as a near-UV photosensor. Also catalyzes the transfer of sulfur to the sulfur carrier protein ThiS, forming ThiS-thiocarboxylate. This is a step in the synthesis of thiazole, in the thiamine biosynthesis pathway. The sulfur is donated as persulfide by IscS.</text>
</comment>
<reference evidence="20 21" key="1">
    <citation type="submission" date="2020-04" db="EMBL/GenBank/DDBJ databases">
        <authorList>
            <person name="Zheng R.K."/>
            <person name="Sun C.M."/>
        </authorList>
    </citation>
    <scope>NUCLEOTIDE SEQUENCE [LARGE SCALE GENOMIC DNA]</scope>
    <source>
        <strain evidence="21">zrk29</strain>
    </source>
</reference>
<evidence type="ECO:0000256" key="2">
    <source>
        <dbReference type="ARBA" id="ARBA00022490"/>
    </source>
</evidence>
<dbReference type="HAMAP" id="MF_00021">
    <property type="entry name" value="ThiI"/>
    <property type="match status" value="1"/>
</dbReference>
<dbReference type="UniPathway" id="UPA00060"/>
<keyword evidence="5 18" id="KW-0547">Nucleotide-binding</keyword>
<keyword evidence="2 18" id="KW-0963">Cytoplasm</keyword>
<dbReference type="AlphaFoldDB" id="A0A7L6N1C2"/>
<dbReference type="GO" id="GO:0002937">
    <property type="term" value="P:tRNA 4-thiouridine biosynthesis"/>
    <property type="evidence" value="ECO:0007669"/>
    <property type="project" value="TreeGrafter"/>
</dbReference>
<keyword evidence="21" id="KW-1185">Reference proteome</keyword>
<comment type="similarity">
    <text evidence="12 18">Belongs to the ThiI family.</text>
</comment>
<dbReference type="Gene3D" id="3.30.2130.30">
    <property type="match status" value="1"/>
</dbReference>
<dbReference type="Pfam" id="PF02926">
    <property type="entry name" value="THUMP"/>
    <property type="match status" value="1"/>
</dbReference>
<evidence type="ECO:0000256" key="17">
    <source>
        <dbReference type="ARBA" id="ARBA00080570"/>
    </source>
</evidence>
<dbReference type="PANTHER" id="PTHR43209:SF1">
    <property type="entry name" value="TRNA SULFURTRANSFERASE"/>
    <property type="match status" value="1"/>
</dbReference>
<evidence type="ECO:0000256" key="1">
    <source>
        <dbReference type="ARBA" id="ARBA00004496"/>
    </source>
</evidence>
<evidence type="ECO:0000256" key="13">
    <source>
        <dbReference type="ARBA" id="ARBA00066827"/>
    </source>
</evidence>
<feature type="binding site" evidence="18">
    <location>
        <position position="265"/>
    </location>
    <ligand>
        <name>ATP</name>
        <dbReference type="ChEBI" id="CHEBI:30616"/>
    </ligand>
</feature>
<dbReference type="GO" id="GO:0004810">
    <property type="term" value="F:CCA tRNA nucleotidyltransferase activity"/>
    <property type="evidence" value="ECO:0007669"/>
    <property type="project" value="InterPro"/>
</dbReference>
<dbReference type="FunFam" id="3.40.50.620:FF:000053">
    <property type="entry name" value="Probable tRNA sulfurtransferase"/>
    <property type="match status" value="1"/>
</dbReference>
<dbReference type="GO" id="GO:0009229">
    <property type="term" value="P:thiamine diphosphate biosynthetic process"/>
    <property type="evidence" value="ECO:0007669"/>
    <property type="project" value="UniProtKB-UniRule"/>
</dbReference>
<gene>
    <name evidence="18 20" type="primary">thiI</name>
    <name evidence="20" type="ORF">HF295_03970</name>
</gene>
<evidence type="ECO:0000256" key="4">
    <source>
        <dbReference type="ARBA" id="ARBA00022679"/>
    </source>
</evidence>
<keyword evidence="4 18" id="KW-0808">Transferase</keyword>
<dbReference type="RefSeq" id="WP_312032558.1">
    <property type="nucleotide sequence ID" value="NZ_CP051151.1"/>
</dbReference>
<evidence type="ECO:0000313" key="20">
    <source>
        <dbReference type="EMBL" id="QLY40060.1"/>
    </source>
</evidence>
<dbReference type="SUPFAM" id="SSF143437">
    <property type="entry name" value="THUMP domain-like"/>
    <property type="match status" value="1"/>
</dbReference>
<dbReference type="InterPro" id="IPR003720">
    <property type="entry name" value="tRNA_STrfase"/>
</dbReference>
<proteinExistence type="inferred from homology"/>
<dbReference type="InterPro" id="IPR014729">
    <property type="entry name" value="Rossmann-like_a/b/a_fold"/>
</dbReference>
<keyword evidence="6 18" id="KW-0067">ATP-binding</keyword>